<dbReference type="AlphaFoldDB" id="A0A0K0XB97"/>
<proteinExistence type="predicted"/>
<evidence type="ECO:0000313" key="2">
    <source>
        <dbReference type="EMBL" id="AKS34656.1"/>
    </source>
</evidence>
<feature type="transmembrane region" description="Helical" evidence="1">
    <location>
        <begin position="236"/>
        <end position="256"/>
    </location>
</feature>
<organism evidence="2 3">
    <name type="scientific">Mycolicibacterium goodii</name>
    <name type="common">Mycobacterium goodii</name>
    <dbReference type="NCBI Taxonomy" id="134601"/>
    <lineage>
        <taxon>Bacteria</taxon>
        <taxon>Bacillati</taxon>
        <taxon>Actinomycetota</taxon>
        <taxon>Actinomycetes</taxon>
        <taxon>Mycobacteriales</taxon>
        <taxon>Mycobacteriaceae</taxon>
        <taxon>Mycolicibacterium</taxon>
    </lineage>
</organism>
<feature type="transmembrane region" description="Helical" evidence="1">
    <location>
        <begin position="129"/>
        <end position="154"/>
    </location>
</feature>
<evidence type="ECO:0000256" key="1">
    <source>
        <dbReference type="SAM" id="Phobius"/>
    </source>
</evidence>
<dbReference type="STRING" id="134601.AFA91_25255"/>
<feature type="transmembrane region" description="Helical" evidence="1">
    <location>
        <begin position="208"/>
        <end position="230"/>
    </location>
</feature>
<name>A0A0K0XB97_MYCGD</name>
<accession>A0A0K0XB97</accession>
<keyword evidence="1" id="KW-0472">Membrane</keyword>
<gene>
    <name evidence="2" type="ORF">AFA91_25255</name>
</gene>
<keyword evidence="1" id="KW-1133">Transmembrane helix</keyword>
<feature type="transmembrane region" description="Helical" evidence="1">
    <location>
        <begin position="85"/>
        <end position="108"/>
    </location>
</feature>
<dbReference type="EMBL" id="CP012150">
    <property type="protein sequence ID" value="AKS34656.1"/>
    <property type="molecule type" value="Genomic_DNA"/>
</dbReference>
<feature type="transmembrane region" description="Helical" evidence="1">
    <location>
        <begin position="166"/>
        <end position="187"/>
    </location>
</feature>
<dbReference type="RefSeq" id="WP_049747110.1">
    <property type="nucleotide sequence ID" value="NZ_CP012150.1"/>
</dbReference>
<evidence type="ECO:0000313" key="3">
    <source>
        <dbReference type="Proteomes" id="UP000062255"/>
    </source>
</evidence>
<dbReference type="Proteomes" id="UP000062255">
    <property type="component" value="Chromosome"/>
</dbReference>
<sequence length="267" mass="28939">MTRFLDGYLESPLSGIAPWVVMAVLSTPGHFEQAVCAALGLTLLTMWISRRRGGTLHALDLYGAAFFVILAVVGMIVSADTVDCLQTWAGEISNIALALFVIATIAARRPFTLPYAKEQTPQEHWDSPLFLRVNYVISAVWAGAFTFSVIMGFVGNAVLHDPDNFWTGWVLQLASIFFAVAFTGWYPDRAAAAFAERAGETPENPTQTVAQLFDWLPMFVLIAGIFGWVTDALPDAVGIAMIIVGIVGNTLAGKLIPTREDAPTEQA</sequence>
<keyword evidence="1" id="KW-0812">Transmembrane</keyword>
<reference evidence="2 3" key="1">
    <citation type="submission" date="2015-07" db="EMBL/GenBank/DDBJ databases">
        <title>Complete genome sequence of Mycobacterium goodii X7B, a facultative thermophilic biodesulfurizing bacterium.</title>
        <authorList>
            <person name="Yu B."/>
            <person name="Li F."/>
            <person name="Xu P."/>
        </authorList>
    </citation>
    <scope>NUCLEOTIDE SEQUENCE [LARGE SCALE GENOMIC DNA]</scope>
    <source>
        <strain evidence="2 3">X7B</strain>
    </source>
</reference>
<dbReference type="PATRIC" id="fig|134601.6.peg.5219"/>
<dbReference type="KEGG" id="mgo:AFA91_25255"/>
<feature type="transmembrane region" description="Helical" evidence="1">
    <location>
        <begin position="61"/>
        <end position="79"/>
    </location>
</feature>
<dbReference type="OrthoDB" id="3870305at2"/>
<protein>
    <submittedName>
        <fullName evidence="2">Membrane protein</fullName>
    </submittedName>
</protein>